<gene>
    <name evidence="1" type="ORF">RCL2_002895600</name>
</gene>
<dbReference type="InterPro" id="IPR052980">
    <property type="entry name" value="Crinkler_effector"/>
</dbReference>
<reference evidence="1" key="1">
    <citation type="submission" date="2019-10" db="EMBL/GenBank/DDBJ databases">
        <title>Conservation and host-specific expression of non-tandemly repeated heterogenous ribosome RNA gene in arbuscular mycorrhizal fungi.</title>
        <authorList>
            <person name="Maeda T."/>
            <person name="Kobayashi Y."/>
            <person name="Nakagawa T."/>
            <person name="Ezawa T."/>
            <person name="Yamaguchi K."/>
            <person name="Bino T."/>
            <person name="Nishimoto Y."/>
            <person name="Shigenobu S."/>
            <person name="Kawaguchi M."/>
        </authorList>
    </citation>
    <scope>NUCLEOTIDE SEQUENCE</scope>
    <source>
        <strain evidence="1">HR1</strain>
    </source>
</reference>
<evidence type="ECO:0008006" key="3">
    <source>
        <dbReference type="Google" id="ProtNLM"/>
    </source>
</evidence>
<protein>
    <recommendedName>
        <fullName evidence="3">Crinkler effector protein N-terminal domain-containing protein</fullName>
    </recommendedName>
</protein>
<dbReference type="Proteomes" id="UP000615446">
    <property type="component" value="Unassembled WGS sequence"/>
</dbReference>
<dbReference type="OrthoDB" id="2387207at2759"/>
<dbReference type="EMBL" id="BLAL01000313">
    <property type="protein sequence ID" value="GET02578.1"/>
    <property type="molecule type" value="Genomic_DNA"/>
</dbReference>
<dbReference type="PANTHER" id="PTHR33129">
    <property type="entry name" value="PROTEIN KINASE DOMAIN-CONTAINING PROTEIN-RELATED"/>
    <property type="match status" value="1"/>
</dbReference>
<comment type="caution">
    <text evidence="1">The sequence shown here is derived from an EMBL/GenBank/DDBJ whole genome shotgun (WGS) entry which is preliminary data.</text>
</comment>
<dbReference type="PANTHER" id="PTHR33129:SF1">
    <property type="entry name" value="ATP-BINDING PROTEIN"/>
    <property type="match status" value="1"/>
</dbReference>
<accession>A0A8H3R4H6</accession>
<organism evidence="1 2">
    <name type="scientific">Rhizophagus clarus</name>
    <dbReference type="NCBI Taxonomy" id="94130"/>
    <lineage>
        <taxon>Eukaryota</taxon>
        <taxon>Fungi</taxon>
        <taxon>Fungi incertae sedis</taxon>
        <taxon>Mucoromycota</taxon>
        <taxon>Glomeromycotina</taxon>
        <taxon>Glomeromycetes</taxon>
        <taxon>Glomerales</taxon>
        <taxon>Glomeraceae</taxon>
        <taxon>Rhizophagus</taxon>
    </lineage>
</organism>
<dbReference type="InterPro" id="IPR027417">
    <property type="entry name" value="P-loop_NTPase"/>
</dbReference>
<dbReference type="AlphaFoldDB" id="A0A8H3R4H6"/>
<evidence type="ECO:0000313" key="1">
    <source>
        <dbReference type="EMBL" id="GET02578.1"/>
    </source>
</evidence>
<name>A0A8H3R4H6_9GLOM</name>
<sequence>MSDSASGSTVNIKTEIVRLVEDQGEKAELLSYFTKHKDQQDDALSDLNCFDTNENKLAYLRTFLKPVQPVAKRSRLGDPLFGGILEVVVSLKQNEVTRRLSTLLTNITQRENVEACNPESSTDAQESNIIRSNTGDLAVIEEPALYVRQAYKDLYRFVTDPDPDHRFLITGTSGVGKSCFLLYLLIQLLRNVDDVTVIYHSRQGKLCYCFKDSNLEVGEIDDFLDRLHSSRTWYLVDSTKPEIVQAKTVVAVSPNSLNDDQFQDFSKIVVNKYCMPPWTIEELKACREHIFLQVPENLMLDIFDRAGGVPRYVLRHPARLIKKYKNPSDYDTIVNKSMERVEEAISEIENFDELLLCFTENASFVKISNRIVHRWPDPSYEDYYYEWASSYIYKTIMRKLEKFRWDELLQKIRNPSDVTNSRGIMFELYVIHHFATRKDEGFGYDMRCLEKNDNRRIRLKIYISEKNIQYVRTAENLSNYDQDCITIRPKVKNFGAADLFIMPDYVFQITVSKKHPIKQKELVKIIPNMLAYRRDNNAKIRLVFVVPDDIYDGFEYQRYVTPKKDNGDDLDDFKDVERLSSVLSNVEQWVLKIDLSMRQQERS</sequence>
<proteinExistence type="predicted"/>
<evidence type="ECO:0000313" key="2">
    <source>
        <dbReference type="Proteomes" id="UP000615446"/>
    </source>
</evidence>
<dbReference type="SUPFAM" id="SSF52540">
    <property type="entry name" value="P-loop containing nucleoside triphosphate hydrolases"/>
    <property type="match status" value="1"/>
</dbReference>